<keyword evidence="3" id="KW-1185">Reference proteome</keyword>
<proteinExistence type="predicted"/>
<feature type="region of interest" description="Disordered" evidence="1">
    <location>
        <begin position="1"/>
        <end position="21"/>
    </location>
</feature>
<feature type="compositionally biased region" description="Basic and acidic residues" evidence="1">
    <location>
        <begin position="1"/>
        <end position="15"/>
    </location>
</feature>
<reference evidence="2" key="2">
    <citation type="submission" date="2023-04" db="EMBL/GenBank/DDBJ databases">
        <authorList>
            <person name="Bruccoleri R.E."/>
            <person name="Oakeley E.J."/>
            <person name="Faust A.-M."/>
            <person name="Dessus-Babus S."/>
            <person name="Altorfer M."/>
            <person name="Burckhardt D."/>
            <person name="Oertli M."/>
            <person name="Naumann U."/>
            <person name="Petersen F."/>
            <person name="Wong J."/>
        </authorList>
    </citation>
    <scope>NUCLEOTIDE SEQUENCE</scope>
    <source>
        <strain evidence="2">GSM-AAB239-AS_SAM_17_03QT</strain>
        <tissue evidence="2">Leaf</tissue>
    </source>
</reference>
<evidence type="ECO:0000313" key="2">
    <source>
        <dbReference type="EMBL" id="KAJ6809890.1"/>
    </source>
</evidence>
<comment type="caution">
    <text evidence="2">The sequence shown here is derived from an EMBL/GenBank/DDBJ whole genome shotgun (WGS) entry which is preliminary data.</text>
</comment>
<feature type="region of interest" description="Disordered" evidence="1">
    <location>
        <begin position="72"/>
        <end position="104"/>
    </location>
</feature>
<dbReference type="EMBL" id="JANAVB010032820">
    <property type="protein sequence ID" value="KAJ6809890.1"/>
    <property type="molecule type" value="Genomic_DNA"/>
</dbReference>
<dbReference type="AlphaFoldDB" id="A0AAX6F0F6"/>
<organism evidence="2 3">
    <name type="scientific">Iris pallida</name>
    <name type="common">Sweet iris</name>
    <dbReference type="NCBI Taxonomy" id="29817"/>
    <lineage>
        <taxon>Eukaryota</taxon>
        <taxon>Viridiplantae</taxon>
        <taxon>Streptophyta</taxon>
        <taxon>Embryophyta</taxon>
        <taxon>Tracheophyta</taxon>
        <taxon>Spermatophyta</taxon>
        <taxon>Magnoliopsida</taxon>
        <taxon>Liliopsida</taxon>
        <taxon>Asparagales</taxon>
        <taxon>Iridaceae</taxon>
        <taxon>Iridoideae</taxon>
        <taxon>Irideae</taxon>
        <taxon>Iris</taxon>
    </lineage>
</organism>
<protein>
    <submittedName>
        <fullName evidence="2">Vegetative cell wall protein gp1-like</fullName>
    </submittedName>
</protein>
<accession>A0AAX6F0F6</accession>
<feature type="compositionally biased region" description="Basic and acidic residues" evidence="1">
    <location>
        <begin position="78"/>
        <end position="88"/>
    </location>
</feature>
<name>A0AAX6F0F6_IRIPA</name>
<dbReference type="Proteomes" id="UP001140949">
    <property type="component" value="Unassembled WGS sequence"/>
</dbReference>
<sequence>MEARRRRRIQAERGWRSQKSRRGFREAVGRLHRGRCACVRWTSSLGRARAAPAHRRVTQRVSRGAARRSWRGVVASGETRRAGGRLDDSAAVPPVGEGGEGRSGDVPALEIFSRRLGSRETWTRSAGSTAGISVVVRRAAARGVPGRTDGAGWPCGWGSGWRLDDEMSRCGDRGSVVVFWDVRVGLSTRAR</sequence>
<gene>
    <name evidence="2" type="ORF">M6B38_159725</name>
</gene>
<reference evidence="2" key="1">
    <citation type="journal article" date="2023" name="GigaByte">
        <title>Genome assembly of the bearded iris, Iris pallida Lam.</title>
        <authorList>
            <person name="Bruccoleri R.E."/>
            <person name="Oakeley E.J."/>
            <person name="Faust A.M.E."/>
            <person name="Altorfer M."/>
            <person name="Dessus-Babus S."/>
            <person name="Burckhardt D."/>
            <person name="Oertli M."/>
            <person name="Naumann U."/>
            <person name="Petersen F."/>
            <person name="Wong J."/>
        </authorList>
    </citation>
    <scope>NUCLEOTIDE SEQUENCE</scope>
    <source>
        <strain evidence="2">GSM-AAB239-AS_SAM_17_03QT</strain>
    </source>
</reference>
<evidence type="ECO:0000256" key="1">
    <source>
        <dbReference type="SAM" id="MobiDB-lite"/>
    </source>
</evidence>
<evidence type="ECO:0000313" key="3">
    <source>
        <dbReference type="Proteomes" id="UP001140949"/>
    </source>
</evidence>